<dbReference type="OrthoDB" id="9794094at2"/>
<evidence type="ECO:0000256" key="1">
    <source>
        <dbReference type="ARBA" id="ARBA00022737"/>
    </source>
</evidence>
<dbReference type="PROSITE" id="PS51371">
    <property type="entry name" value="CBS"/>
    <property type="match status" value="2"/>
</dbReference>
<dbReference type="InterPro" id="IPR051462">
    <property type="entry name" value="CBS_domain-containing"/>
</dbReference>
<dbReference type="InterPro" id="IPR046342">
    <property type="entry name" value="CBS_dom_sf"/>
</dbReference>
<organism evidence="4 5">
    <name type="scientific">Pseudomonas mangiferae</name>
    <dbReference type="NCBI Taxonomy" id="2593654"/>
    <lineage>
        <taxon>Bacteria</taxon>
        <taxon>Pseudomonadati</taxon>
        <taxon>Pseudomonadota</taxon>
        <taxon>Gammaproteobacteria</taxon>
        <taxon>Pseudomonadales</taxon>
        <taxon>Pseudomonadaceae</taxon>
        <taxon>Pseudomonas</taxon>
    </lineage>
</organism>
<keyword evidence="5" id="KW-1185">Reference proteome</keyword>
<reference evidence="4 5" key="1">
    <citation type="submission" date="2019-07" db="EMBL/GenBank/DDBJ databases">
        <title>Pseudomonas mangiferae sp. nov., isolated from bark of mango tree in Thailand.</title>
        <authorList>
            <person name="Srisuk N."/>
            <person name="Anurat P."/>
        </authorList>
    </citation>
    <scope>NUCLEOTIDE SEQUENCE [LARGE SCALE GENOMIC DNA]</scope>
    <source>
        <strain evidence="4 5">DMKU_BBB3-04</strain>
    </source>
</reference>
<feature type="domain" description="CBS" evidence="3">
    <location>
        <begin position="7"/>
        <end position="64"/>
    </location>
</feature>
<name>A0A553GVR3_9PSED</name>
<gene>
    <name evidence="4" type="ORF">FM069_17410</name>
</gene>
<evidence type="ECO:0000313" key="5">
    <source>
        <dbReference type="Proteomes" id="UP000315235"/>
    </source>
</evidence>
<dbReference type="AlphaFoldDB" id="A0A553GVR3"/>
<dbReference type="SUPFAM" id="SSF54631">
    <property type="entry name" value="CBS-domain pair"/>
    <property type="match status" value="1"/>
</dbReference>
<comment type="caution">
    <text evidence="4">The sequence shown here is derived from an EMBL/GenBank/DDBJ whole genome shotgun (WGS) entry which is preliminary data.</text>
</comment>
<protein>
    <submittedName>
        <fullName evidence="4">CBS domain-containing protein</fullName>
    </submittedName>
</protein>
<dbReference type="RefSeq" id="WP_143489648.1">
    <property type="nucleotide sequence ID" value="NZ_VJOY01000014.1"/>
</dbReference>
<dbReference type="EMBL" id="VJOY01000014">
    <property type="protein sequence ID" value="TRX73536.1"/>
    <property type="molecule type" value="Genomic_DNA"/>
</dbReference>
<dbReference type="CDD" id="cd04622">
    <property type="entry name" value="CBS_pair_HRP1_like"/>
    <property type="match status" value="1"/>
</dbReference>
<dbReference type="Proteomes" id="UP000315235">
    <property type="component" value="Unassembled WGS sequence"/>
</dbReference>
<sequence length="137" mass="14943">MKIADIMTRPARTIDPETSLRGAAALMADLDTGALLVEESDRLVGMLSDRDIVVRALAQGLGAETPVRQVMSGDVRYCYEDQSVDHVAQNMADLQVRRMPVLDRQKRLVGVVSLANFARCRDDLLNATLLYGVAGSP</sequence>
<proteinExistence type="predicted"/>
<evidence type="ECO:0000256" key="2">
    <source>
        <dbReference type="PROSITE-ProRule" id="PRU00703"/>
    </source>
</evidence>
<accession>A0A553GVR3</accession>
<dbReference type="Pfam" id="PF00571">
    <property type="entry name" value="CBS"/>
    <property type="match status" value="2"/>
</dbReference>
<dbReference type="InterPro" id="IPR000644">
    <property type="entry name" value="CBS_dom"/>
</dbReference>
<keyword evidence="2" id="KW-0129">CBS domain</keyword>
<feature type="domain" description="CBS" evidence="3">
    <location>
        <begin position="71"/>
        <end position="128"/>
    </location>
</feature>
<dbReference type="Gene3D" id="3.10.580.10">
    <property type="entry name" value="CBS-domain"/>
    <property type="match status" value="1"/>
</dbReference>
<evidence type="ECO:0000313" key="4">
    <source>
        <dbReference type="EMBL" id="TRX73536.1"/>
    </source>
</evidence>
<dbReference type="PANTHER" id="PTHR48108:SF34">
    <property type="entry name" value="CBS DOMAIN-CONTAINING PROTEIN YHCV"/>
    <property type="match status" value="1"/>
</dbReference>
<keyword evidence="1" id="KW-0677">Repeat</keyword>
<dbReference type="SMART" id="SM00116">
    <property type="entry name" value="CBS"/>
    <property type="match status" value="2"/>
</dbReference>
<dbReference type="PANTHER" id="PTHR48108">
    <property type="entry name" value="CBS DOMAIN-CONTAINING PROTEIN CBSX2, CHLOROPLASTIC"/>
    <property type="match status" value="1"/>
</dbReference>
<evidence type="ECO:0000259" key="3">
    <source>
        <dbReference type="PROSITE" id="PS51371"/>
    </source>
</evidence>